<evidence type="ECO:0008006" key="4">
    <source>
        <dbReference type="Google" id="ProtNLM"/>
    </source>
</evidence>
<organism evidence="2 3">
    <name type="scientific">Hebeloma cylindrosporum</name>
    <dbReference type="NCBI Taxonomy" id="76867"/>
    <lineage>
        <taxon>Eukaryota</taxon>
        <taxon>Fungi</taxon>
        <taxon>Dikarya</taxon>
        <taxon>Basidiomycota</taxon>
        <taxon>Agaricomycotina</taxon>
        <taxon>Agaricomycetes</taxon>
        <taxon>Agaricomycetidae</taxon>
        <taxon>Agaricales</taxon>
        <taxon>Agaricineae</taxon>
        <taxon>Hymenogastraceae</taxon>
        <taxon>Hebeloma</taxon>
    </lineage>
</organism>
<dbReference type="STRING" id="686832.A0A0C3CD89"/>
<dbReference type="EMBL" id="KN831780">
    <property type="protein sequence ID" value="KIM41571.1"/>
    <property type="molecule type" value="Genomic_DNA"/>
</dbReference>
<protein>
    <recommendedName>
        <fullName evidence="4">Actin-like ATPase domain-containing protein</fullName>
    </recommendedName>
</protein>
<evidence type="ECO:0000256" key="1">
    <source>
        <dbReference type="SAM" id="MobiDB-lite"/>
    </source>
</evidence>
<dbReference type="InterPro" id="IPR043129">
    <property type="entry name" value="ATPase_NBD"/>
</dbReference>
<accession>A0A0C3CD89</accession>
<name>A0A0C3CD89_HEBCY</name>
<dbReference type="OrthoDB" id="2963168at2759"/>
<dbReference type="Proteomes" id="UP000053424">
    <property type="component" value="Unassembled WGS sequence"/>
</dbReference>
<evidence type="ECO:0000313" key="3">
    <source>
        <dbReference type="Proteomes" id="UP000053424"/>
    </source>
</evidence>
<keyword evidence="3" id="KW-1185">Reference proteome</keyword>
<dbReference type="Gene3D" id="3.30.420.40">
    <property type="match status" value="1"/>
</dbReference>
<sequence length="672" mass="74704">MDTRLGPGPGSSLSSTPVASGGRLHPDAGYPMTTEPSIPNYKAHTYNGFNFSLTTGFSPTHPPPMRPPSVDTLQSVSTFVGSRSLPPSIAAISDEIRISIGIDIDVAFSSVAYKCPLIDGGKTRQILNWPGTLSTSSKIPTCLLYDEEGTLIAWGYEARDTKPIPRTVLCQGFMSFLDLTGRAQREQDPFNPTVVIIPPTKRPIDLVVDYLSCIGEYVKSQITRDVGAIAGLDSAEVWLTVPDIWDGKAREIMKGAAIMADLVHAARANDRGWRDRLKLLPQLEATAVHCARTDLPNLRLEPPEVFFVFDAGYDRLSVAAYQAINRTPYLEIAEICGRSYGFNGITNRFLQLVQALLADHPTHLERHSLAYFLENFQEGDLLTFSGPQEDADTFLYPCFNLSDADDPSVGLINGQLALPGSLLRKEVFDPVMEEVLKAIGDQMQKVGQRVTALFLVGEFSGNVYLKNRIQERFGARIRFITRPPDSDTAKSRGAAACGLTKRPIVSSIIVPQSYLMKEGVDSWVPPFSFLRIFIAQVRLPAEPEDWENRPSYIIAGKFGGVAICNNRLQYLISKGSVVRKSHSIKSKYWTRLYTSNSDGILRYTDQAETAELCKWTVDLAGHPVFQKNRDEADGRPFYTEFEIALEIDTAEIRAFLIYEDQEWGRVAFDYFL</sequence>
<dbReference type="HOGENOM" id="CLU_009958_6_3_1"/>
<dbReference type="CDD" id="cd10170">
    <property type="entry name" value="ASKHA_NBD_HSP70"/>
    <property type="match status" value="1"/>
</dbReference>
<reference evidence="3" key="2">
    <citation type="submission" date="2015-01" db="EMBL/GenBank/DDBJ databases">
        <title>Evolutionary Origins and Diversification of the Mycorrhizal Mutualists.</title>
        <authorList>
            <consortium name="DOE Joint Genome Institute"/>
            <consortium name="Mycorrhizal Genomics Consortium"/>
            <person name="Kohler A."/>
            <person name="Kuo A."/>
            <person name="Nagy L.G."/>
            <person name="Floudas D."/>
            <person name="Copeland A."/>
            <person name="Barry K.W."/>
            <person name="Cichocki N."/>
            <person name="Veneault-Fourrey C."/>
            <person name="LaButti K."/>
            <person name="Lindquist E.A."/>
            <person name="Lipzen A."/>
            <person name="Lundell T."/>
            <person name="Morin E."/>
            <person name="Murat C."/>
            <person name="Riley R."/>
            <person name="Ohm R."/>
            <person name="Sun H."/>
            <person name="Tunlid A."/>
            <person name="Henrissat B."/>
            <person name="Grigoriev I.V."/>
            <person name="Hibbett D.S."/>
            <person name="Martin F."/>
        </authorList>
    </citation>
    <scope>NUCLEOTIDE SEQUENCE [LARGE SCALE GENOMIC DNA]</scope>
    <source>
        <strain evidence="3">h7</strain>
    </source>
</reference>
<reference evidence="2 3" key="1">
    <citation type="submission" date="2014-04" db="EMBL/GenBank/DDBJ databases">
        <authorList>
            <consortium name="DOE Joint Genome Institute"/>
            <person name="Kuo A."/>
            <person name="Gay G."/>
            <person name="Dore J."/>
            <person name="Kohler A."/>
            <person name="Nagy L.G."/>
            <person name="Floudas D."/>
            <person name="Copeland A."/>
            <person name="Barry K.W."/>
            <person name="Cichocki N."/>
            <person name="Veneault-Fourrey C."/>
            <person name="LaButti K."/>
            <person name="Lindquist E.A."/>
            <person name="Lipzen A."/>
            <person name="Lundell T."/>
            <person name="Morin E."/>
            <person name="Murat C."/>
            <person name="Sun H."/>
            <person name="Tunlid A."/>
            <person name="Henrissat B."/>
            <person name="Grigoriev I.V."/>
            <person name="Hibbett D.S."/>
            <person name="Martin F."/>
            <person name="Nordberg H.P."/>
            <person name="Cantor M.N."/>
            <person name="Hua S.X."/>
        </authorList>
    </citation>
    <scope>NUCLEOTIDE SEQUENCE [LARGE SCALE GENOMIC DNA]</scope>
    <source>
        <strain evidence="3">h7</strain>
    </source>
</reference>
<dbReference type="AlphaFoldDB" id="A0A0C3CD89"/>
<dbReference type="PANTHER" id="PTHR14187">
    <property type="entry name" value="ALPHA KINASE/ELONGATION FACTOR 2 KINASE"/>
    <property type="match status" value="1"/>
</dbReference>
<dbReference type="SUPFAM" id="SSF53067">
    <property type="entry name" value="Actin-like ATPase domain"/>
    <property type="match status" value="2"/>
</dbReference>
<gene>
    <name evidence="2" type="ORF">M413DRAFT_27891</name>
</gene>
<proteinExistence type="predicted"/>
<evidence type="ECO:0000313" key="2">
    <source>
        <dbReference type="EMBL" id="KIM41571.1"/>
    </source>
</evidence>
<dbReference type="PANTHER" id="PTHR14187:SF5">
    <property type="entry name" value="HEAT SHOCK 70 KDA PROTEIN 12A"/>
    <property type="match status" value="1"/>
</dbReference>
<feature type="region of interest" description="Disordered" evidence="1">
    <location>
        <begin position="1"/>
        <end position="36"/>
    </location>
</feature>